<dbReference type="Proteomes" id="UP000032180">
    <property type="component" value="Chromosome 7"/>
</dbReference>
<proteinExistence type="predicted"/>
<dbReference type="InterPro" id="IPR035940">
    <property type="entry name" value="CAP_sf"/>
</dbReference>
<reference evidence="3" key="2">
    <citation type="submission" date="2013-12" db="EMBL/GenBank/DDBJ databases">
        <authorList>
            <person name="Yu Y."/>
            <person name="Lee S."/>
            <person name="de Baynast K."/>
            <person name="Wissotski M."/>
            <person name="Liu L."/>
            <person name="Talag J."/>
            <person name="Goicoechea J."/>
            <person name="Angelova A."/>
            <person name="Jetty R."/>
            <person name="Kudrna D."/>
            <person name="Golser W."/>
            <person name="Rivera L."/>
            <person name="Zhang J."/>
            <person name="Wing R."/>
        </authorList>
    </citation>
    <scope>NUCLEOTIDE SEQUENCE</scope>
</reference>
<dbReference type="eggNOG" id="KOG3017">
    <property type="taxonomic scope" value="Eukaryota"/>
</dbReference>
<reference evidence="2 3" key="1">
    <citation type="submission" date="2012-08" db="EMBL/GenBank/DDBJ databases">
        <title>Oryza genome evolution.</title>
        <authorList>
            <person name="Wing R.A."/>
        </authorList>
    </citation>
    <scope>NUCLEOTIDE SEQUENCE</scope>
</reference>
<evidence type="ECO:0000259" key="1">
    <source>
        <dbReference type="SMART" id="SM00198"/>
    </source>
</evidence>
<dbReference type="InterPro" id="IPR001283">
    <property type="entry name" value="CRISP-related"/>
</dbReference>
<dbReference type="Gene3D" id="3.40.33.10">
    <property type="entry name" value="CAP"/>
    <property type="match status" value="1"/>
</dbReference>
<name>A0A0D9WV56_9ORYZ</name>
<evidence type="ECO:0000313" key="2">
    <source>
        <dbReference type="EnsemblPlants" id="LPERR07G01780.1"/>
    </source>
</evidence>
<evidence type="ECO:0000313" key="3">
    <source>
        <dbReference type="Proteomes" id="UP000032180"/>
    </source>
</evidence>
<dbReference type="Pfam" id="PF00188">
    <property type="entry name" value="CAP"/>
    <property type="match status" value="1"/>
</dbReference>
<dbReference type="HOGENOM" id="CLU_035730_8_0_1"/>
<feature type="domain" description="SCP" evidence="1">
    <location>
        <begin position="34"/>
        <end position="175"/>
    </location>
</feature>
<dbReference type="AlphaFoldDB" id="A0A0D9WV56"/>
<dbReference type="InterPro" id="IPR014044">
    <property type="entry name" value="CAP_dom"/>
</dbReference>
<keyword evidence="3" id="KW-1185">Reference proteome</keyword>
<dbReference type="SMART" id="SM00198">
    <property type="entry name" value="SCP"/>
    <property type="match status" value="1"/>
</dbReference>
<dbReference type="PRINTS" id="PR00837">
    <property type="entry name" value="V5TPXLIKE"/>
</dbReference>
<sequence>MERVAKKGAIFGVMVAMAMAILATTAMAADFSDAEKKLLVKLHNEARAAVGVKVNVSWSNMLLAAKAREHVKTCSDDHIDGNPYGENLWLGSWPAAGWVGTPADAMNSWVAGEKPLYDYASNQCIGGEYNCVHYTQVVWRNTTQIGCARVSDCKIEGVTKTLIACYYNPPGNVQGQKPY</sequence>
<dbReference type="PANTHER" id="PTHR10334">
    <property type="entry name" value="CYSTEINE-RICH SECRETORY PROTEIN-RELATED"/>
    <property type="match status" value="1"/>
</dbReference>
<reference evidence="2" key="3">
    <citation type="submission" date="2015-04" db="UniProtKB">
        <authorList>
            <consortium name="EnsemblPlants"/>
        </authorList>
    </citation>
    <scope>IDENTIFICATION</scope>
</reference>
<dbReference type="STRING" id="77586.A0A0D9WV56"/>
<protein>
    <recommendedName>
        <fullName evidence="1">SCP domain-containing protein</fullName>
    </recommendedName>
</protein>
<dbReference type="EnsemblPlants" id="LPERR07G01780.1">
    <property type="protein sequence ID" value="LPERR07G01780.1"/>
    <property type="gene ID" value="LPERR07G01780"/>
</dbReference>
<dbReference type="Gramene" id="LPERR07G01780.1">
    <property type="protein sequence ID" value="LPERR07G01780.1"/>
    <property type="gene ID" value="LPERR07G01780"/>
</dbReference>
<organism evidence="2 3">
    <name type="scientific">Leersia perrieri</name>
    <dbReference type="NCBI Taxonomy" id="77586"/>
    <lineage>
        <taxon>Eukaryota</taxon>
        <taxon>Viridiplantae</taxon>
        <taxon>Streptophyta</taxon>
        <taxon>Embryophyta</taxon>
        <taxon>Tracheophyta</taxon>
        <taxon>Spermatophyta</taxon>
        <taxon>Magnoliopsida</taxon>
        <taxon>Liliopsida</taxon>
        <taxon>Poales</taxon>
        <taxon>Poaceae</taxon>
        <taxon>BOP clade</taxon>
        <taxon>Oryzoideae</taxon>
        <taxon>Oryzeae</taxon>
        <taxon>Oryzinae</taxon>
        <taxon>Leersia</taxon>
    </lineage>
</organism>
<accession>A0A0D9WV56</accession>
<dbReference type="SUPFAM" id="SSF55797">
    <property type="entry name" value="PR-1-like"/>
    <property type="match status" value="1"/>
</dbReference>